<dbReference type="RefSeq" id="WP_379661272.1">
    <property type="nucleotide sequence ID" value="NZ_JBHUDG010000003.1"/>
</dbReference>
<proteinExistence type="predicted"/>
<dbReference type="InterPro" id="IPR011050">
    <property type="entry name" value="Pectin_lyase_fold/virulence"/>
</dbReference>
<evidence type="ECO:0000313" key="2">
    <source>
        <dbReference type="EMBL" id="MFD1628887.1"/>
    </source>
</evidence>
<dbReference type="EMBL" id="JBHUDG010000003">
    <property type="protein sequence ID" value="MFD1628887.1"/>
    <property type="molecule type" value="Genomic_DNA"/>
</dbReference>
<dbReference type="NCBIfam" id="TIGR04183">
    <property type="entry name" value="Por_Secre_tail"/>
    <property type="match status" value="1"/>
</dbReference>
<accession>A0ABW4I921</accession>
<gene>
    <name evidence="2" type="ORF">ACFSAH_03305</name>
</gene>
<dbReference type="Proteomes" id="UP001597118">
    <property type="component" value="Unassembled WGS sequence"/>
</dbReference>
<comment type="caution">
    <text evidence="2">The sequence shown here is derived from an EMBL/GenBank/DDBJ whole genome shotgun (WGS) entry which is preliminary data.</text>
</comment>
<dbReference type="Gene3D" id="2.60.40.10">
    <property type="entry name" value="Immunoglobulins"/>
    <property type="match status" value="1"/>
</dbReference>
<dbReference type="SUPFAM" id="SSF51126">
    <property type="entry name" value="Pectin lyase-like"/>
    <property type="match status" value="2"/>
</dbReference>
<dbReference type="NCBIfam" id="NF041518">
    <property type="entry name" value="choice_anch_Q"/>
    <property type="match status" value="2"/>
</dbReference>
<organism evidence="2 3">
    <name type="scientific">Pseudopedobacter beijingensis</name>
    <dbReference type="NCBI Taxonomy" id="1207056"/>
    <lineage>
        <taxon>Bacteria</taxon>
        <taxon>Pseudomonadati</taxon>
        <taxon>Bacteroidota</taxon>
        <taxon>Sphingobacteriia</taxon>
        <taxon>Sphingobacteriales</taxon>
        <taxon>Sphingobacteriaceae</taxon>
        <taxon>Pseudopedobacter</taxon>
    </lineage>
</organism>
<name>A0ABW4I921_9SPHI</name>
<feature type="domain" description="Secretion system C-terminal sorting" evidence="1">
    <location>
        <begin position="851"/>
        <end position="923"/>
    </location>
</feature>
<dbReference type="Pfam" id="PF18962">
    <property type="entry name" value="Por_Secre_tail"/>
    <property type="match status" value="1"/>
</dbReference>
<dbReference type="InterPro" id="IPR059226">
    <property type="entry name" value="Choice_anch_Q_dom"/>
</dbReference>
<dbReference type="InterPro" id="IPR012334">
    <property type="entry name" value="Pectin_lyas_fold"/>
</dbReference>
<dbReference type="SMART" id="SM00710">
    <property type="entry name" value="PbH1"/>
    <property type="match status" value="8"/>
</dbReference>
<protein>
    <submittedName>
        <fullName evidence="2">Choice-of-anchor Q domain-containing protein</fullName>
    </submittedName>
</protein>
<dbReference type="InterPro" id="IPR013783">
    <property type="entry name" value="Ig-like_fold"/>
</dbReference>
<dbReference type="InterPro" id="IPR026444">
    <property type="entry name" value="Secre_tail"/>
</dbReference>
<keyword evidence="3" id="KW-1185">Reference proteome</keyword>
<evidence type="ECO:0000259" key="1">
    <source>
        <dbReference type="Pfam" id="PF18962"/>
    </source>
</evidence>
<sequence length="925" mass="97506">MLLLYINVNAETPDANGIVYVNINVSGGDGNGNSWPNATTNLQAAINATGVTQVFVAIGNYPVGANSFIMKNGVAIYGGFDPDNNIRTLNDSRILPNLGSGSVLNGQNVRPVIWNVFTSSTKMNGSAVLDGFTIMNGSYNADGAGIRNIYASPTLRNLVIKNNTANYGGGIANTSSSSPVLTNVSIVDNTATSSEGAAGMYNTLSSSPVLTNVTIVYNKATASNAVAGGVRNSGAASTPAFYNCIIWGNTINGNASTSQADIGGSVAALKNSITQSYNTNNTADNNLVGTDPKFTDVTNKDYTLSAASPAIDAGKNSWFVGLDANTKDLVGNARVYNFTTGGTIDMGAYESPYEAVGPLRPDAAGIIYVSPTGVGNGSSWDKATFDLHNAIHTNGVQKVFVAIGNYDVGEHSFIMQNGVAIYGGFDPGHNIRTLSDSRILPNLGMGAGSILNGQNVRPVIWNVFDSGTKMDNTAILDGFTITNGKYDNHGAGIRNLYASPTLTNLVITGNNNVTTAYDRGGAGIYMYYSSPIISNVLITDNTSGAQGGGAWADQYSFPVLTNVQITRNKGEFQGGSGYYNDKNASSTLTNVSITDNTSSNGQTGGIYNLGTLKLTNVTLAGNTANNTPTAIYMANNSSIQFDNSIVYGAIAGAGTYTARYSLTEGNTGGINGNLDGTAISATHVFSDFSAGDYTLKYTSPAINAGNNTLFSGLDANTKDLAGNARVYNYAKSGVIDLGAYEYQGEPVLPVTLISFTAKTDGDYAKLQWQTTNEKDNKGFVIYRSGDNTLFTQIGEIPGTYSLQPTTYNFTDTNPLNGNNYYRLVEVDKDGTNTDLGVRTATFNFPLSTFNLYPNPATEYVNITFEAGRYTVIQLHNVQGQLLQIIELQANQSELGISVTDLSGGIYTVILTGEGGQVAKKLMVER</sequence>
<evidence type="ECO:0000313" key="3">
    <source>
        <dbReference type="Proteomes" id="UP001597118"/>
    </source>
</evidence>
<reference evidence="3" key="1">
    <citation type="journal article" date="2019" name="Int. J. Syst. Evol. Microbiol.">
        <title>The Global Catalogue of Microorganisms (GCM) 10K type strain sequencing project: providing services to taxonomists for standard genome sequencing and annotation.</title>
        <authorList>
            <consortium name="The Broad Institute Genomics Platform"/>
            <consortium name="The Broad Institute Genome Sequencing Center for Infectious Disease"/>
            <person name="Wu L."/>
            <person name="Ma J."/>
        </authorList>
    </citation>
    <scope>NUCLEOTIDE SEQUENCE [LARGE SCALE GENOMIC DNA]</scope>
    <source>
        <strain evidence="3">CCUG 53762</strain>
    </source>
</reference>
<dbReference type="Gene3D" id="2.160.20.10">
    <property type="entry name" value="Single-stranded right-handed beta-helix, Pectin lyase-like"/>
    <property type="match status" value="2"/>
</dbReference>
<dbReference type="InterPro" id="IPR006626">
    <property type="entry name" value="PbH1"/>
</dbReference>